<name>A0A9N9KWG2_9HELO</name>
<dbReference type="OrthoDB" id="5599713at2759"/>
<feature type="compositionally biased region" description="Low complexity" evidence="1">
    <location>
        <begin position="215"/>
        <end position="228"/>
    </location>
</feature>
<dbReference type="Proteomes" id="UP000696280">
    <property type="component" value="Unassembled WGS sequence"/>
</dbReference>
<sequence length="444" mass="47325">MSSILCLAHYCDTHGPTAILVTEAFPVGCTSCYQENESYGGSRRPSTSARSLNPADGLPGAVSAGGTESMPSKKPSGLEAGGIPNANSQPSTPAPAIETPPESPRVLALQGGHGGGLHRPDSSFRKTYDENDKKRAIPCDNCALTLPKKTKDDPIPYSKVESNGPILRTRKPYERVIAPMEEPSPPKSASSASSGSESAITSKPAKRTYSLNRVTTSSSDSSFSSASTTHDHHVDYTSSHEPLSSTSFSIIRQSCLRTLSCETLPPSSQFPSSSPTSPLMNSPFSAISSSGSSTSSGGPIFFGDPLAGYTTAFLFRIPDPNARGRRRIYALMALSTHRQQRAMQTFPLLTVAFRELASWIQGLAEAELERSEMTSPRLGPNPSSNTTSTSSFLQGRNRGGDGRFSGMSLRSRGLAEIVGLPDFFIELHARFVRLLAEMSVLLGV</sequence>
<dbReference type="InterPro" id="IPR037520">
    <property type="entry name" value="Folliculin/SMCR8_longin"/>
</dbReference>
<feature type="compositionally biased region" description="Polar residues" evidence="1">
    <location>
        <begin position="36"/>
        <end position="51"/>
    </location>
</feature>
<evidence type="ECO:0000256" key="1">
    <source>
        <dbReference type="SAM" id="MobiDB-lite"/>
    </source>
</evidence>
<feature type="compositionally biased region" description="Basic and acidic residues" evidence="1">
    <location>
        <begin position="118"/>
        <end position="130"/>
    </location>
</feature>
<keyword evidence="4" id="KW-1185">Reference proteome</keyword>
<feature type="domain" description="UDENN FLCN/SMCR8-type" evidence="2">
    <location>
        <begin position="218"/>
        <end position="444"/>
    </location>
</feature>
<feature type="compositionally biased region" description="Low complexity" evidence="1">
    <location>
        <begin position="187"/>
        <end position="199"/>
    </location>
</feature>
<reference evidence="3" key="1">
    <citation type="submission" date="2021-07" db="EMBL/GenBank/DDBJ databases">
        <authorList>
            <person name="Durling M."/>
        </authorList>
    </citation>
    <scope>NUCLEOTIDE SEQUENCE</scope>
</reference>
<dbReference type="InterPro" id="IPR037521">
    <property type="entry name" value="FLCN/SMCR8_DENN"/>
</dbReference>
<evidence type="ECO:0000313" key="3">
    <source>
        <dbReference type="EMBL" id="CAG8954346.1"/>
    </source>
</evidence>
<dbReference type="PROSITE" id="PS51834">
    <property type="entry name" value="DENN_FLCN_SMCR8"/>
    <property type="match status" value="1"/>
</dbReference>
<comment type="caution">
    <text evidence="3">The sequence shown here is derived from an EMBL/GenBank/DDBJ whole genome shotgun (WGS) entry which is preliminary data.</text>
</comment>
<dbReference type="GO" id="GO:1904263">
    <property type="term" value="P:positive regulation of TORC1 signaling"/>
    <property type="evidence" value="ECO:0007669"/>
    <property type="project" value="TreeGrafter"/>
</dbReference>
<dbReference type="GO" id="GO:0005096">
    <property type="term" value="F:GTPase activator activity"/>
    <property type="evidence" value="ECO:0007669"/>
    <property type="project" value="InterPro"/>
</dbReference>
<proteinExistence type="predicted"/>
<dbReference type="PANTHER" id="PTHR31441:SF2">
    <property type="entry name" value="FOLLICULIN"/>
    <property type="match status" value="1"/>
</dbReference>
<dbReference type="Pfam" id="PF11704">
    <property type="entry name" value="Folliculin"/>
    <property type="match status" value="1"/>
</dbReference>
<dbReference type="InterPro" id="IPR021713">
    <property type="entry name" value="Folliculin"/>
</dbReference>
<protein>
    <recommendedName>
        <fullName evidence="2">UDENN FLCN/SMCR8-type domain-containing protein</fullName>
    </recommendedName>
</protein>
<dbReference type="GO" id="GO:0005829">
    <property type="term" value="C:cytosol"/>
    <property type="evidence" value="ECO:0007669"/>
    <property type="project" value="TreeGrafter"/>
</dbReference>
<gene>
    <name evidence="3" type="ORF">HYFRA_00005970</name>
</gene>
<dbReference type="AlphaFoldDB" id="A0A9N9KWG2"/>
<feature type="region of interest" description="Disordered" evidence="1">
    <location>
        <begin position="370"/>
        <end position="401"/>
    </location>
</feature>
<evidence type="ECO:0000259" key="2">
    <source>
        <dbReference type="PROSITE" id="PS51834"/>
    </source>
</evidence>
<feature type="region of interest" description="Disordered" evidence="1">
    <location>
        <begin position="147"/>
        <end position="242"/>
    </location>
</feature>
<dbReference type="EMBL" id="CAJVRL010000056">
    <property type="protein sequence ID" value="CAG8954346.1"/>
    <property type="molecule type" value="Genomic_DNA"/>
</dbReference>
<evidence type="ECO:0000313" key="4">
    <source>
        <dbReference type="Proteomes" id="UP000696280"/>
    </source>
</evidence>
<feature type="compositionally biased region" description="Low complexity" evidence="1">
    <location>
        <begin position="380"/>
        <end position="391"/>
    </location>
</feature>
<organism evidence="3 4">
    <name type="scientific">Hymenoscyphus fraxineus</name>
    <dbReference type="NCBI Taxonomy" id="746836"/>
    <lineage>
        <taxon>Eukaryota</taxon>
        <taxon>Fungi</taxon>
        <taxon>Dikarya</taxon>
        <taxon>Ascomycota</taxon>
        <taxon>Pezizomycotina</taxon>
        <taxon>Leotiomycetes</taxon>
        <taxon>Helotiales</taxon>
        <taxon>Helotiaceae</taxon>
        <taxon>Hymenoscyphus</taxon>
    </lineage>
</organism>
<dbReference type="PANTHER" id="PTHR31441">
    <property type="entry name" value="FOLLICULIN FAMILY MEMBER"/>
    <property type="match status" value="1"/>
</dbReference>
<accession>A0A9N9KWG2</accession>
<feature type="region of interest" description="Disordered" evidence="1">
    <location>
        <begin position="36"/>
        <end position="130"/>
    </location>
</feature>